<protein>
    <submittedName>
        <fullName evidence="3">Uncharacterized protein</fullName>
    </submittedName>
</protein>
<organism evidence="3 4">
    <name type="scientific">Stylosanthes scabra</name>
    <dbReference type="NCBI Taxonomy" id="79078"/>
    <lineage>
        <taxon>Eukaryota</taxon>
        <taxon>Viridiplantae</taxon>
        <taxon>Streptophyta</taxon>
        <taxon>Embryophyta</taxon>
        <taxon>Tracheophyta</taxon>
        <taxon>Spermatophyta</taxon>
        <taxon>Magnoliopsida</taxon>
        <taxon>eudicotyledons</taxon>
        <taxon>Gunneridae</taxon>
        <taxon>Pentapetalae</taxon>
        <taxon>rosids</taxon>
        <taxon>fabids</taxon>
        <taxon>Fabales</taxon>
        <taxon>Fabaceae</taxon>
        <taxon>Papilionoideae</taxon>
        <taxon>50 kb inversion clade</taxon>
        <taxon>dalbergioids sensu lato</taxon>
        <taxon>Dalbergieae</taxon>
        <taxon>Pterocarpus clade</taxon>
        <taxon>Stylosanthes</taxon>
    </lineage>
</organism>
<feature type="region of interest" description="Disordered" evidence="1">
    <location>
        <begin position="1"/>
        <end position="37"/>
    </location>
</feature>
<dbReference type="PANTHER" id="PTHR33868:SF19">
    <property type="entry name" value="PROTEIN, PUTATIVE-RELATED"/>
    <property type="match status" value="1"/>
</dbReference>
<keyword evidence="4" id="KW-1185">Reference proteome</keyword>
<feature type="region of interest" description="Disordered" evidence="1">
    <location>
        <begin position="259"/>
        <end position="315"/>
    </location>
</feature>
<reference evidence="3 4" key="1">
    <citation type="journal article" date="2023" name="Plants (Basel)">
        <title>Bridging the Gap: Combining Genomics and Transcriptomics Approaches to Understand Stylosanthes scabra, an Orphan Legume from the Brazilian Caatinga.</title>
        <authorList>
            <person name="Ferreira-Neto J.R.C."/>
            <person name="da Silva M.D."/>
            <person name="Binneck E."/>
            <person name="de Melo N.F."/>
            <person name="da Silva R.H."/>
            <person name="de Melo A.L.T.M."/>
            <person name="Pandolfi V."/>
            <person name="Bustamante F.O."/>
            <person name="Brasileiro-Vidal A.C."/>
            <person name="Benko-Iseppon A.M."/>
        </authorList>
    </citation>
    <scope>NUCLEOTIDE SEQUENCE [LARGE SCALE GENOMIC DNA]</scope>
    <source>
        <tissue evidence="3">Leaves</tissue>
    </source>
</reference>
<name>A0ABU6U7I5_9FABA</name>
<feature type="transmembrane region" description="Helical" evidence="2">
    <location>
        <begin position="423"/>
        <end position="445"/>
    </location>
</feature>
<dbReference type="EMBL" id="JASCZI010120847">
    <property type="protein sequence ID" value="MED6155773.1"/>
    <property type="molecule type" value="Genomic_DNA"/>
</dbReference>
<feature type="compositionally biased region" description="Low complexity" evidence="1">
    <location>
        <begin position="22"/>
        <end position="34"/>
    </location>
</feature>
<comment type="caution">
    <text evidence="3">The sequence shown here is derived from an EMBL/GenBank/DDBJ whole genome shotgun (WGS) entry which is preliminary data.</text>
</comment>
<evidence type="ECO:0000256" key="1">
    <source>
        <dbReference type="SAM" id="MobiDB-lite"/>
    </source>
</evidence>
<evidence type="ECO:0000313" key="3">
    <source>
        <dbReference type="EMBL" id="MED6155773.1"/>
    </source>
</evidence>
<accession>A0ABU6U7I5</accession>
<evidence type="ECO:0000313" key="4">
    <source>
        <dbReference type="Proteomes" id="UP001341840"/>
    </source>
</evidence>
<feature type="compositionally biased region" description="Polar residues" evidence="1">
    <location>
        <begin position="266"/>
        <end position="293"/>
    </location>
</feature>
<dbReference type="Proteomes" id="UP001341840">
    <property type="component" value="Unassembled WGS sequence"/>
</dbReference>
<keyword evidence="2" id="KW-0472">Membrane</keyword>
<evidence type="ECO:0000256" key="2">
    <source>
        <dbReference type="SAM" id="Phobius"/>
    </source>
</evidence>
<feature type="compositionally biased region" description="Low complexity" evidence="1">
    <location>
        <begin position="294"/>
        <end position="303"/>
    </location>
</feature>
<gene>
    <name evidence="3" type="ORF">PIB30_008358</name>
</gene>
<keyword evidence="2" id="KW-0812">Transmembrane</keyword>
<proteinExistence type="predicted"/>
<sequence>MESSQERGGYRANCFAQDSRKPPNSSSDQPSSFSEDFESDWLNSISSVDDHNLNSDRSTTGMRWWLNVKTNMGGKASYTSQHRCSWQSEQPEQHAVYGFVDDDIKVGADQSDFDALSYVRSANVAVDHPWYVPPTCMKNNSNTNMSKTEVSLHKDLHLTPKKKEQNELCFSDGHFMDCDIADFSSYEQSSKTTASDLESHLMGAEKTGPWWRTAGKDELASLVAQKSIDHIENCDLPQPQTKHIKPRLSVDLDKTPLSSLEWRGKTGSSNINSCTSGTPNSGYSFQDSNTNFGSSQSKDSNSSSEDRQTNSENSSLSDLLEALCHSQTRAREAEKAAQEAYSEKEHLLSLFFRQASQLFAYKQWFHILQLENLCLQLRNKNQPVLNLIPESLPWASMKEMQLKKKRSHGRNGKRKSGNKKCGIGKCVVAFAVGLGLAGAGLILGWTMGWMFPSL</sequence>
<dbReference type="PANTHER" id="PTHR33868">
    <property type="entry name" value="EXPRESSED PROTEIN"/>
    <property type="match status" value="1"/>
</dbReference>
<keyword evidence="2" id="KW-1133">Transmembrane helix</keyword>